<dbReference type="InterPro" id="IPR027417">
    <property type="entry name" value="P-loop_NTPase"/>
</dbReference>
<sequence>MATGSRVSKLKDMFETKAPEQVDPRRQRCFKKYQTSTALSEESNLTKLGHLQLDPAGDEATLSDLEKSGIDHIFSNACKFMALFKTGGLESVILEIQSELKRFQDTVLHIAVTGESGTGKSSFINALRGVGDADTEAAGIGEMETTMEPTKYKYPNQDRVAVWDLPGIGTPNFPAAMYLDRVEFDRYDLFLIVSTTRFKENDMFLAKEIQDRGKKFYFIRNKIDQDLESKERRSISQYDQKEALNELYNSSLDNLTKGGIESPHIFLISCWYMEKFHFGALLQVLEQDLPDLKRRLFLYSLPNVTSDVIDGKKVVMLKEIWKDALCSAVAAAAPVPGLTTAYNITLLVTKLSQYRANFGLDDNSLQRLAKRIRKKPEELKLAVQSTFGVEVSAGLIKTELSKLSRPAGKLRKAVKYLPFVRQVMAGRGTYTTTYSLLETAIEEMAEDAKRVIVKAFSEH</sequence>
<evidence type="ECO:0000256" key="4">
    <source>
        <dbReference type="ARBA" id="ARBA00023134"/>
    </source>
</evidence>
<dbReference type="OrthoDB" id="422720at2759"/>
<protein>
    <recommendedName>
        <fullName evidence="6">IRG-type G domain-containing protein</fullName>
    </recommendedName>
</protein>
<feature type="domain" description="IRG-type G" evidence="6">
    <location>
        <begin position="106"/>
        <end position="288"/>
    </location>
</feature>
<evidence type="ECO:0000256" key="1">
    <source>
        <dbReference type="ARBA" id="ARBA00005429"/>
    </source>
</evidence>
<dbReference type="Pfam" id="PF05049">
    <property type="entry name" value="IIGP"/>
    <property type="match status" value="1"/>
</dbReference>
<evidence type="ECO:0000256" key="5">
    <source>
        <dbReference type="SAM" id="MobiDB-lite"/>
    </source>
</evidence>
<dbReference type="Proteomes" id="UP000287033">
    <property type="component" value="Unassembled WGS sequence"/>
</dbReference>
<dbReference type="PROSITE" id="PS51716">
    <property type="entry name" value="G_IRG"/>
    <property type="match status" value="1"/>
</dbReference>
<feature type="compositionally biased region" description="Basic and acidic residues" evidence="5">
    <location>
        <begin position="9"/>
        <end position="21"/>
    </location>
</feature>
<dbReference type="FunFam" id="3.40.50.300:FF:000541">
    <property type="entry name" value="Immunity related GTPase M"/>
    <property type="match status" value="1"/>
</dbReference>
<accession>A0A401TBA7</accession>
<keyword evidence="8" id="KW-1185">Reference proteome</keyword>
<comment type="similarity">
    <text evidence="1">Belongs to the TRAFAC class dynamin-like GTPase superfamily. IRG family.</text>
</comment>
<dbReference type="InterPro" id="IPR051515">
    <property type="entry name" value="IRG"/>
</dbReference>
<dbReference type="STRING" id="137246.A0A401TBA7"/>
<comment type="caution">
    <text evidence="7">The sequence shown here is derived from an EMBL/GenBank/DDBJ whole genome shotgun (WGS) entry which is preliminary data.</text>
</comment>
<dbReference type="PANTHER" id="PTHR32341">
    <property type="entry name" value="INTERFERON-INDUCIBLE GTPASE"/>
    <property type="match status" value="1"/>
</dbReference>
<dbReference type="InterPro" id="IPR030385">
    <property type="entry name" value="G_IRG_dom"/>
</dbReference>
<organism evidence="7 8">
    <name type="scientific">Chiloscyllium punctatum</name>
    <name type="common">Brownbanded bambooshark</name>
    <name type="synonym">Hemiscyllium punctatum</name>
    <dbReference type="NCBI Taxonomy" id="137246"/>
    <lineage>
        <taxon>Eukaryota</taxon>
        <taxon>Metazoa</taxon>
        <taxon>Chordata</taxon>
        <taxon>Craniata</taxon>
        <taxon>Vertebrata</taxon>
        <taxon>Chondrichthyes</taxon>
        <taxon>Elasmobranchii</taxon>
        <taxon>Galeomorphii</taxon>
        <taxon>Galeoidea</taxon>
        <taxon>Orectolobiformes</taxon>
        <taxon>Hemiscylliidae</taxon>
        <taxon>Chiloscyllium</taxon>
    </lineage>
</organism>
<dbReference type="OMA" id="YNTINTM"/>
<dbReference type="GO" id="GO:0016020">
    <property type="term" value="C:membrane"/>
    <property type="evidence" value="ECO:0007669"/>
    <property type="project" value="InterPro"/>
</dbReference>
<dbReference type="PANTHER" id="PTHR32341:SF10">
    <property type="entry name" value="INTERFERON-INDUCIBLE GTPASE 5"/>
    <property type="match status" value="1"/>
</dbReference>
<reference evidence="7 8" key="1">
    <citation type="journal article" date="2018" name="Nat. Ecol. Evol.">
        <title>Shark genomes provide insights into elasmobranch evolution and the origin of vertebrates.</title>
        <authorList>
            <person name="Hara Y"/>
            <person name="Yamaguchi K"/>
            <person name="Onimaru K"/>
            <person name="Kadota M"/>
            <person name="Koyanagi M"/>
            <person name="Keeley SD"/>
            <person name="Tatsumi K"/>
            <person name="Tanaka K"/>
            <person name="Motone F"/>
            <person name="Kageyama Y"/>
            <person name="Nozu R"/>
            <person name="Adachi N"/>
            <person name="Nishimura O"/>
            <person name="Nakagawa R"/>
            <person name="Tanegashima C"/>
            <person name="Kiyatake I"/>
            <person name="Matsumoto R"/>
            <person name="Murakumo K"/>
            <person name="Nishida K"/>
            <person name="Terakita A"/>
            <person name="Kuratani S"/>
            <person name="Sato K"/>
            <person name="Hyodo S Kuraku.S."/>
        </authorList>
    </citation>
    <scope>NUCLEOTIDE SEQUENCE [LARGE SCALE GENOMIC DNA]</scope>
</reference>
<evidence type="ECO:0000259" key="6">
    <source>
        <dbReference type="PROSITE" id="PS51716"/>
    </source>
</evidence>
<keyword evidence="4" id="KW-0342">GTP-binding</keyword>
<feature type="region of interest" description="Disordered" evidence="5">
    <location>
        <begin position="1"/>
        <end position="21"/>
    </location>
</feature>
<dbReference type="GO" id="GO:0016787">
    <property type="term" value="F:hydrolase activity"/>
    <property type="evidence" value="ECO:0007669"/>
    <property type="project" value="UniProtKB-KW"/>
</dbReference>
<keyword evidence="3" id="KW-0378">Hydrolase</keyword>
<dbReference type="EMBL" id="BEZZ01023358">
    <property type="protein sequence ID" value="GCC39884.1"/>
    <property type="molecule type" value="Genomic_DNA"/>
</dbReference>
<name>A0A401TBA7_CHIPU</name>
<dbReference type="Gene3D" id="3.40.50.300">
    <property type="entry name" value="P-loop containing nucleotide triphosphate hydrolases"/>
    <property type="match status" value="1"/>
</dbReference>
<dbReference type="SUPFAM" id="SSF52540">
    <property type="entry name" value="P-loop containing nucleoside triphosphate hydrolases"/>
    <property type="match status" value="1"/>
</dbReference>
<evidence type="ECO:0000256" key="3">
    <source>
        <dbReference type="ARBA" id="ARBA00022801"/>
    </source>
</evidence>
<evidence type="ECO:0000313" key="8">
    <source>
        <dbReference type="Proteomes" id="UP000287033"/>
    </source>
</evidence>
<evidence type="ECO:0000313" key="7">
    <source>
        <dbReference type="EMBL" id="GCC39884.1"/>
    </source>
</evidence>
<evidence type="ECO:0000256" key="2">
    <source>
        <dbReference type="ARBA" id="ARBA00022741"/>
    </source>
</evidence>
<dbReference type="AlphaFoldDB" id="A0A401TBA7"/>
<gene>
    <name evidence="7" type="ORF">chiPu_0023579</name>
</gene>
<dbReference type="GO" id="GO:0005525">
    <property type="term" value="F:GTP binding"/>
    <property type="evidence" value="ECO:0007669"/>
    <property type="project" value="UniProtKB-KW"/>
</dbReference>
<dbReference type="InterPro" id="IPR007743">
    <property type="entry name" value="Immunity-related_GTPase-like"/>
</dbReference>
<keyword evidence="2" id="KW-0547">Nucleotide-binding</keyword>
<proteinExistence type="inferred from homology"/>